<protein>
    <recommendedName>
        <fullName evidence="10">Elongation of very long chain fatty acids protein</fullName>
        <ecNumber evidence="10">2.3.1.199</ecNumber>
    </recommendedName>
    <alternativeName>
        <fullName evidence="10">Very-long-chain 3-oxoacyl-CoA synthase</fullName>
    </alternativeName>
</protein>
<dbReference type="Pfam" id="PF01151">
    <property type="entry name" value="ELO"/>
    <property type="match status" value="1"/>
</dbReference>
<proteinExistence type="inferred from homology"/>
<dbReference type="PROSITE" id="PS01188">
    <property type="entry name" value="ELO"/>
    <property type="match status" value="1"/>
</dbReference>
<dbReference type="InterPro" id="IPR030457">
    <property type="entry name" value="ELO_CS"/>
</dbReference>
<dbReference type="GO" id="GO:0042761">
    <property type="term" value="P:very long-chain fatty acid biosynthetic process"/>
    <property type="evidence" value="ECO:0007669"/>
    <property type="project" value="TreeGrafter"/>
</dbReference>
<dbReference type="EC" id="2.3.1.199" evidence="10"/>
<feature type="transmembrane region" description="Helical" evidence="10">
    <location>
        <begin position="56"/>
        <end position="78"/>
    </location>
</feature>
<evidence type="ECO:0000256" key="4">
    <source>
        <dbReference type="ARBA" id="ARBA00022692"/>
    </source>
</evidence>
<gene>
    <name evidence="11" type="ORF">FSP39_018353</name>
</gene>
<dbReference type="GO" id="GO:0034626">
    <property type="term" value="P:fatty acid elongation, polyunsaturated fatty acid"/>
    <property type="evidence" value="ECO:0007669"/>
    <property type="project" value="TreeGrafter"/>
</dbReference>
<comment type="catalytic activity">
    <reaction evidence="10">
        <text>a very-long-chain acyl-CoA + malonyl-CoA + H(+) = a very-long-chain 3-oxoacyl-CoA + CO2 + CoA</text>
        <dbReference type="Rhea" id="RHEA:32727"/>
        <dbReference type="ChEBI" id="CHEBI:15378"/>
        <dbReference type="ChEBI" id="CHEBI:16526"/>
        <dbReference type="ChEBI" id="CHEBI:57287"/>
        <dbReference type="ChEBI" id="CHEBI:57384"/>
        <dbReference type="ChEBI" id="CHEBI:90725"/>
        <dbReference type="ChEBI" id="CHEBI:90736"/>
        <dbReference type="EC" id="2.3.1.199"/>
    </reaction>
</comment>
<keyword evidence="4 10" id="KW-0812">Transmembrane</keyword>
<dbReference type="InterPro" id="IPR002076">
    <property type="entry name" value="ELO_fam"/>
</dbReference>
<dbReference type="Proteomes" id="UP001186944">
    <property type="component" value="Unassembled WGS sequence"/>
</dbReference>
<sequence>FFFIYHKSYLLMNLLSDPRTDTWFLMSSPLPTVVIVTIYLVIVYMGQRLMKDRQPFVLKDMMMCYNFCLVLLNAYISYEIVVTTWLNPKFSKICQPMDFSDDPYAIRLANACWWFYFSKIIELMDTVFFVLRKKNNQISFLHVYHHSTMPVLWWIGVKFVPGGESYQCASINSAIHVLMYTYYFLAAMGPHMQKFLWWKKYMTTLQLIQFWWIFAHTIQALYVDCNFPRGYGYALLIYDLSHILLFSNFYYQTYSKKARAKKEE</sequence>
<dbReference type="AlphaFoldDB" id="A0AA88YLL9"/>
<comment type="similarity">
    <text evidence="10">Belongs to the ELO family.</text>
</comment>
<evidence type="ECO:0000256" key="1">
    <source>
        <dbReference type="ARBA" id="ARBA00004141"/>
    </source>
</evidence>
<feature type="non-terminal residue" evidence="11">
    <location>
        <position position="1"/>
    </location>
</feature>
<evidence type="ECO:0000256" key="10">
    <source>
        <dbReference type="RuleBase" id="RU361115"/>
    </source>
</evidence>
<evidence type="ECO:0000256" key="5">
    <source>
        <dbReference type="ARBA" id="ARBA00022832"/>
    </source>
</evidence>
<dbReference type="GO" id="GO:0034625">
    <property type="term" value="P:fatty acid elongation, monounsaturated fatty acid"/>
    <property type="evidence" value="ECO:0007669"/>
    <property type="project" value="TreeGrafter"/>
</dbReference>
<feature type="transmembrane region" description="Helical" evidence="10">
    <location>
        <begin position="201"/>
        <end position="218"/>
    </location>
</feature>
<evidence type="ECO:0000256" key="9">
    <source>
        <dbReference type="ARBA" id="ARBA00023160"/>
    </source>
</evidence>
<feature type="transmembrane region" description="Helical" evidence="10">
    <location>
        <begin position="169"/>
        <end position="189"/>
    </location>
</feature>
<keyword evidence="12" id="KW-1185">Reference proteome</keyword>
<comment type="caution">
    <text evidence="11">The sequence shown here is derived from an EMBL/GenBank/DDBJ whole genome shotgun (WGS) entry which is preliminary data.</text>
</comment>
<keyword evidence="3 10" id="KW-0808">Transferase</keyword>
<reference evidence="11" key="1">
    <citation type="submission" date="2019-08" db="EMBL/GenBank/DDBJ databases">
        <title>The improved chromosome-level genome for the pearl oyster Pinctada fucata martensii using PacBio sequencing and Hi-C.</title>
        <authorList>
            <person name="Zheng Z."/>
        </authorList>
    </citation>
    <scope>NUCLEOTIDE SEQUENCE</scope>
    <source>
        <strain evidence="11">ZZ-2019</strain>
        <tissue evidence="11">Adductor muscle</tissue>
    </source>
</reference>
<feature type="transmembrane region" description="Helical" evidence="10">
    <location>
        <begin position="23"/>
        <end position="44"/>
    </location>
</feature>
<dbReference type="GO" id="GO:0019367">
    <property type="term" value="P:fatty acid elongation, saturated fatty acid"/>
    <property type="evidence" value="ECO:0007669"/>
    <property type="project" value="TreeGrafter"/>
</dbReference>
<keyword evidence="8 10" id="KW-0472">Membrane</keyword>
<feature type="transmembrane region" description="Helical" evidence="10">
    <location>
        <begin position="138"/>
        <end position="157"/>
    </location>
</feature>
<feature type="transmembrane region" description="Helical" evidence="10">
    <location>
        <begin position="113"/>
        <end position="131"/>
    </location>
</feature>
<dbReference type="PANTHER" id="PTHR11157:SF166">
    <property type="entry name" value="ELONGATION OF VERY LONG CHAIN FATTY ACIDS PROTEIN"/>
    <property type="match status" value="1"/>
</dbReference>
<comment type="subcellular location">
    <subcellularLocation>
        <location evidence="1">Membrane</location>
        <topology evidence="1">Multi-pass membrane protein</topology>
    </subcellularLocation>
</comment>
<feature type="transmembrane region" description="Helical" evidence="10">
    <location>
        <begin position="230"/>
        <end position="251"/>
    </location>
</feature>
<evidence type="ECO:0000256" key="7">
    <source>
        <dbReference type="ARBA" id="ARBA00023098"/>
    </source>
</evidence>
<evidence type="ECO:0000313" key="11">
    <source>
        <dbReference type="EMBL" id="KAK3103302.1"/>
    </source>
</evidence>
<keyword evidence="6 10" id="KW-1133">Transmembrane helix</keyword>
<dbReference type="GO" id="GO:0030148">
    <property type="term" value="P:sphingolipid biosynthetic process"/>
    <property type="evidence" value="ECO:0007669"/>
    <property type="project" value="TreeGrafter"/>
</dbReference>
<name>A0AA88YLL9_PINIB</name>
<keyword evidence="7 10" id="KW-0443">Lipid metabolism</keyword>
<evidence type="ECO:0000256" key="8">
    <source>
        <dbReference type="ARBA" id="ARBA00023136"/>
    </source>
</evidence>
<keyword evidence="9 10" id="KW-0275">Fatty acid biosynthesis</keyword>
<accession>A0AA88YLL9</accession>
<organism evidence="11 12">
    <name type="scientific">Pinctada imbricata</name>
    <name type="common">Atlantic pearl-oyster</name>
    <name type="synonym">Pinctada martensii</name>
    <dbReference type="NCBI Taxonomy" id="66713"/>
    <lineage>
        <taxon>Eukaryota</taxon>
        <taxon>Metazoa</taxon>
        <taxon>Spiralia</taxon>
        <taxon>Lophotrochozoa</taxon>
        <taxon>Mollusca</taxon>
        <taxon>Bivalvia</taxon>
        <taxon>Autobranchia</taxon>
        <taxon>Pteriomorphia</taxon>
        <taxon>Pterioida</taxon>
        <taxon>Pterioidea</taxon>
        <taxon>Pteriidae</taxon>
        <taxon>Pinctada</taxon>
    </lineage>
</organism>
<dbReference type="GO" id="GO:0005789">
    <property type="term" value="C:endoplasmic reticulum membrane"/>
    <property type="evidence" value="ECO:0007669"/>
    <property type="project" value="TreeGrafter"/>
</dbReference>
<dbReference type="PANTHER" id="PTHR11157">
    <property type="entry name" value="FATTY ACID ACYL TRANSFERASE-RELATED"/>
    <property type="match status" value="1"/>
</dbReference>
<dbReference type="EMBL" id="VSWD01000005">
    <property type="protein sequence ID" value="KAK3103302.1"/>
    <property type="molecule type" value="Genomic_DNA"/>
</dbReference>
<evidence type="ECO:0000256" key="6">
    <source>
        <dbReference type="ARBA" id="ARBA00022989"/>
    </source>
</evidence>
<evidence type="ECO:0000256" key="3">
    <source>
        <dbReference type="ARBA" id="ARBA00022679"/>
    </source>
</evidence>
<evidence type="ECO:0000256" key="2">
    <source>
        <dbReference type="ARBA" id="ARBA00022516"/>
    </source>
</evidence>
<evidence type="ECO:0000313" key="12">
    <source>
        <dbReference type="Proteomes" id="UP001186944"/>
    </source>
</evidence>
<keyword evidence="5 10" id="KW-0276">Fatty acid metabolism</keyword>
<dbReference type="GO" id="GO:0009922">
    <property type="term" value="F:fatty acid elongase activity"/>
    <property type="evidence" value="ECO:0007669"/>
    <property type="project" value="UniProtKB-EC"/>
</dbReference>
<keyword evidence="2 10" id="KW-0444">Lipid biosynthesis</keyword>